<evidence type="ECO:0000313" key="3">
    <source>
        <dbReference type="EMBL" id="KWT66855.1"/>
    </source>
</evidence>
<evidence type="ECO:0000313" key="4">
    <source>
        <dbReference type="Proteomes" id="UP000059074"/>
    </source>
</evidence>
<dbReference type="EMBL" id="LMTR01000071">
    <property type="protein sequence ID" value="KWT66855.1"/>
    <property type="molecule type" value="Genomic_DNA"/>
</dbReference>
<accession>A0A120CUV9</accession>
<proteinExistence type="predicted"/>
<feature type="domain" description="Excalibur calcium-binding" evidence="2">
    <location>
        <begin position="38"/>
        <end position="73"/>
    </location>
</feature>
<sequence length="108" mass="11284">MATRTADAGGVALLALRLVVAALWGLASAAVALAFDCQKKYCREMSSCAEARYQYSVCGYTNLDRDKDGIPCEVVCGSGKRTPKPAPGRSLEKVEDANAANPASPGSE</sequence>
<dbReference type="STRING" id="121290.APY04_2262"/>
<reference evidence="3 4" key="1">
    <citation type="submission" date="2015-10" db="EMBL/GenBank/DDBJ databases">
        <title>Transcriptomic analysis of a linuron degrading triple-species bacterial consortium.</title>
        <authorList>
            <person name="Albers P."/>
        </authorList>
    </citation>
    <scope>NUCLEOTIDE SEQUENCE [LARGE SCALE GENOMIC DNA]</scope>
    <source>
        <strain evidence="3 4">WDL6</strain>
    </source>
</reference>
<dbReference type="AlphaFoldDB" id="A0A120CUV9"/>
<dbReference type="InterPro" id="IPR008613">
    <property type="entry name" value="Excalibur_Ca-bd_domain"/>
</dbReference>
<feature type="region of interest" description="Disordered" evidence="1">
    <location>
        <begin position="79"/>
        <end position="108"/>
    </location>
</feature>
<dbReference type="PATRIC" id="fig|121290.4.peg.2459"/>
<dbReference type="OrthoDB" id="9805504at2"/>
<keyword evidence="4" id="KW-1185">Reference proteome</keyword>
<dbReference type="Proteomes" id="UP000059074">
    <property type="component" value="Unassembled WGS sequence"/>
</dbReference>
<gene>
    <name evidence="3" type="ORF">APY04_2262</name>
</gene>
<dbReference type="Pfam" id="PF05901">
    <property type="entry name" value="Excalibur"/>
    <property type="match status" value="1"/>
</dbReference>
<organism evidence="3 4">
    <name type="scientific">Hyphomicrobium sulfonivorans</name>
    <dbReference type="NCBI Taxonomy" id="121290"/>
    <lineage>
        <taxon>Bacteria</taxon>
        <taxon>Pseudomonadati</taxon>
        <taxon>Pseudomonadota</taxon>
        <taxon>Alphaproteobacteria</taxon>
        <taxon>Hyphomicrobiales</taxon>
        <taxon>Hyphomicrobiaceae</taxon>
        <taxon>Hyphomicrobium</taxon>
    </lineage>
</organism>
<comment type="caution">
    <text evidence="3">The sequence shown here is derived from an EMBL/GenBank/DDBJ whole genome shotgun (WGS) entry which is preliminary data.</text>
</comment>
<evidence type="ECO:0000256" key="1">
    <source>
        <dbReference type="SAM" id="MobiDB-lite"/>
    </source>
</evidence>
<dbReference type="SMART" id="SM00894">
    <property type="entry name" value="Excalibur"/>
    <property type="match status" value="1"/>
</dbReference>
<name>A0A120CUV9_HYPSL</name>
<protein>
    <recommendedName>
        <fullName evidence="2">Excalibur calcium-binding domain-containing protein</fullName>
    </recommendedName>
</protein>
<evidence type="ECO:0000259" key="2">
    <source>
        <dbReference type="SMART" id="SM00894"/>
    </source>
</evidence>